<keyword evidence="1" id="KW-1133">Transmembrane helix</keyword>
<keyword evidence="1" id="KW-0812">Transmembrane</keyword>
<reference evidence="2 3" key="1">
    <citation type="submission" date="2017-03" db="EMBL/GenBank/DDBJ databases">
        <title>Complete genome sequence of Candidatus 'Thiodictyon syntrophicum' sp. nov. strain Cad16T, a photolithoautotroph purple sulfur bacterium isolated from an alpine meromictic lake.</title>
        <authorList>
            <person name="Luedin S.M."/>
            <person name="Pothier J.F."/>
            <person name="Danza F."/>
            <person name="Storelli N."/>
            <person name="Wittwer M."/>
            <person name="Tonolla M."/>
        </authorList>
    </citation>
    <scope>NUCLEOTIDE SEQUENCE [LARGE SCALE GENOMIC DNA]</scope>
    <source>
        <strain evidence="2 3">Cad16T</strain>
    </source>
</reference>
<name>A0A2K8U946_9GAMM</name>
<feature type="transmembrane region" description="Helical" evidence="1">
    <location>
        <begin position="20"/>
        <end position="42"/>
    </location>
</feature>
<sequence length="253" mass="25811">MASPQDPRARLVRPPAPWRGPALAAVLSLPLAYLIAGRLESLASRGLVPLTDRAAALIAVCLLVLPTALAAGPRPLRGVVLATAAAGLAALALPVLLGRPAPIAQGLLAGALMVAVSTFVIGACAGLLMRFTRDPSSALGWVLAVVLVLAAAPLWLAGPLDRGAPLAGWLVAVNPLTALGLAGAVDYPRDDWLYRQSPLGSIRYTYPSLAVLCLAYLSIGSAALAAAHRLGDRARRAATGPDSSLANQLESPA</sequence>
<keyword evidence="1" id="KW-0472">Membrane</keyword>
<feature type="transmembrane region" description="Helical" evidence="1">
    <location>
        <begin position="78"/>
        <end position="97"/>
    </location>
</feature>
<dbReference type="OrthoDB" id="10016709at2"/>
<dbReference type="Proteomes" id="UP000232638">
    <property type="component" value="Chromosome"/>
</dbReference>
<gene>
    <name evidence="2" type="ORF">THSYN_14915</name>
</gene>
<evidence type="ECO:0000313" key="3">
    <source>
        <dbReference type="Proteomes" id="UP000232638"/>
    </source>
</evidence>
<dbReference type="AlphaFoldDB" id="A0A2K8U946"/>
<feature type="transmembrane region" description="Helical" evidence="1">
    <location>
        <begin position="138"/>
        <end position="157"/>
    </location>
</feature>
<keyword evidence="3" id="KW-1185">Reference proteome</keyword>
<protein>
    <submittedName>
        <fullName evidence="2">Uncharacterized protein</fullName>
    </submittedName>
</protein>
<evidence type="ECO:0000313" key="2">
    <source>
        <dbReference type="EMBL" id="AUB82112.1"/>
    </source>
</evidence>
<organism evidence="2 3">
    <name type="scientific">Candidatus Thiodictyon syntrophicum</name>
    <dbReference type="NCBI Taxonomy" id="1166950"/>
    <lineage>
        <taxon>Bacteria</taxon>
        <taxon>Pseudomonadati</taxon>
        <taxon>Pseudomonadota</taxon>
        <taxon>Gammaproteobacteria</taxon>
        <taxon>Chromatiales</taxon>
        <taxon>Chromatiaceae</taxon>
        <taxon>Thiodictyon</taxon>
    </lineage>
</organism>
<dbReference type="EMBL" id="CP020370">
    <property type="protein sequence ID" value="AUB82112.1"/>
    <property type="molecule type" value="Genomic_DNA"/>
</dbReference>
<feature type="transmembrane region" description="Helical" evidence="1">
    <location>
        <begin position="109"/>
        <end position="132"/>
    </location>
</feature>
<feature type="transmembrane region" description="Helical" evidence="1">
    <location>
        <begin position="54"/>
        <end position="72"/>
    </location>
</feature>
<dbReference type="KEGG" id="tsy:THSYN_14915"/>
<feature type="transmembrane region" description="Helical" evidence="1">
    <location>
        <begin position="204"/>
        <end position="227"/>
    </location>
</feature>
<dbReference type="RefSeq" id="WP_100919859.1">
    <property type="nucleotide sequence ID" value="NZ_CP020370.1"/>
</dbReference>
<proteinExistence type="predicted"/>
<accession>A0A2K8U946</accession>
<feature type="transmembrane region" description="Helical" evidence="1">
    <location>
        <begin position="164"/>
        <end position="184"/>
    </location>
</feature>
<evidence type="ECO:0000256" key="1">
    <source>
        <dbReference type="SAM" id="Phobius"/>
    </source>
</evidence>